<dbReference type="Proteomes" id="UP001056120">
    <property type="component" value="Linkage Group LG06"/>
</dbReference>
<evidence type="ECO:0000313" key="2">
    <source>
        <dbReference type="Proteomes" id="UP001056120"/>
    </source>
</evidence>
<protein>
    <submittedName>
        <fullName evidence="1">Uncharacterized protein</fullName>
    </submittedName>
</protein>
<keyword evidence="2" id="KW-1185">Reference proteome</keyword>
<dbReference type="EMBL" id="CM042023">
    <property type="protein sequence ID" value="KAI3812547.1"/>
    <property type="molecule type" value="Genomic_DNA"/>
</dbReference>
<name>A0ACB9IZV3_9ASTR</name>
<evidence type="ECO:0000313" key="1">
    <source>
        <dbReference type="EMBL" id="KAI3812547.1"/>
    </source>
</evidence>
<gene>
    <name evidence="1" type="ORF">L1987_17257</name>
</gene>
<sequence>MGTFLQKLQWPFLLLDRISDAAASRDFIVVFVYANLIDAICFYFKNPTTREFIELPESSYEMINNLLEIDIMYGFGYDSLTDDYKVVTVSYFHYNYLIPPDNMSVHVYSLRNKTWRWVIDSPYDHSHGKSLPGVFVNGFLHWIANKGSDRLPVIVAFSLADEKFSEVLLVVVGEKLGIFVEDEVWLMNEYGVRESWSKILIHGLNEIPIVEPKIFCDDGKIMLVSGDRMWIYDVEEKSFCKTIDLSRNVKGLKVKGAYVESLVSPKFS</sequence>
<proteinExistence type="predicted"/>
<reference evidence="2" key="1">
    <citation type="journal article" date="2022" name="Mol. Ecol. Resour.">
        <title>The genomes of chicory, endive, great burdock and yacon provide insights into Asteraceae palaeo-polyploidization history and plant inulin production.</title>
        <authorList>
            <person name="Fan W."/>
            <person name="Wang S."/>
            <person name="Wang H."/>
            <person name="Wang A."/>
            <person name="Jiang F."/>
            <person name="Liu H."/>
            <person name="Zhao H."/>
            <person name="Xu D."/>
            <person name="Zhang Y."/>
        </authorList>
    </citation>
    <scope>NUCLEOTIDE SEQUENCE [LARGE SCALE GENOMIC DNA]</scope>
    <source>
        <strain evidence="2">cv. Yunnan</strain>
    </source>
</reference>
<organism evidence="1 2">
    <name type="scientific">Smallanthus sonchifolius</name>
    <dbReference type="NCBI Taxonomy" id="185202"/>
    <lineage>
        <taxon>Eukaryota</taxon>
        <taxon>Viridiplantae</taxon>
        <taxon>Streptophyta</taxon>
        <taxon>Embryophyta</taxon>
        <taxon>Tracheophyta</taxon>
        <taxon>Spermatophyta</taxon>
        <taxon>Magnoliopsida</taxon>
        <taxon>eudicotyledons</taxon>
        <taxon>Gunneridae</taxon>
        <taxon>Pentapetalae</taxon>
        <taxon>asterids</taxon>
        <taxon>campanulids</taxon>
        <taxon>Asterales</taxon>
        <taxon>Asteraceae</taxon>
        <taxon>Asteroideae</taxon>
        <taxon>Heliantheae alliance</taxon>
        <taxon>Millerieae</taxon>
        <taxon>Smallanthus</taxon>
    </lineage>
</organism>
<accession>A0ACB9IZV3</accession>
<comment type="caution">
    <text evidence="1">The sequence shown here is derived from an EMBL/GenBank/DDBJ whole genome shotgun (WGS) entry which is preliminary data.</text>
</comment>
<reference evidence="1 2" key="2">
    <citation type="journal article" date="2022" name="Mol. Ecol. Resour.">
        <title>The genomes of chicory, endive, great burdock and yacon provide insights into Asteraceae paleo-polyploidization history and plant inulin production.</title>
        <authorList>
            <person name="Fan W."/>
            <person name="Wang S."/>
            <person name="Wang H."/>
            <person name="Wang A."/>
            <person name="Jiang F."/>
            <person name="Liu H."/>
            <person name="Zhao H."/>
            <person name="Xu D."/>
            <person name="Zhang Y."/>
        </authorList>
    </citation>
    <scope>NUCLEOTIDE SEQUENCE [LARGE SCALE GENOMIC DNA]</scope>
    <source>
        <strain evidence="2">cv. Yunnan</strain>
        <tissue evidence="1">Leaves</tissue>
    </source>
</reference>